<accession>A0A0E9XA17</accession>
<reference evidence="1" key="2">
    <citation type="journal article" date="2015" name="Fish Shellfish Immunol.">
        <title>Early steps in the European eel (Anguilla anguilla)-Vibrio vulnificus interaction in the gills: Role of the RtxA13 toxin.</title>
        <authorList>
            <person name="Callol A."/>
            <person name="Pajuelo D."/>
            <person name="Ebbesson L."/>
            <person name="Teles M."/>
            <person name="MacKenzie S."/>
            <person name="Amaro C."/>
        </authorList>
    </citation>
    <scope>NUCLEOTIDE SEQUENCE</scope>
</reference>
<protein>
    <submittedName>
        <fullName evidence="1">Uncharacterized protein</fullName>
    </submittedName>
</protein>
<name>A0A0E9XA17_ANGAN</name>
<organism evidence="1">
    <name type="scientific">Anguilla anguilla</name>
    <name type="common">European freshwater eel</name>
    <name type="synonym">Muraena anguilla</name>
    <dbReference type="NCBI Taxonomy" id="7936"/>
    <lineage>
        <taxon>Eukaryota</taxon>
        <taxon>Metazoa</taxon>
        <taxon>Chordata</taxon>
        <taxon>Craniata</taxon>
        <taxon>Vertebrata</taxon>
        <taxon>Euteleostomi</taxon>
        <taxon>Actinopterygii</taxon>
        <taxon>Neopterygii</taxon>
        <taxon>Teleostei</taxon>
        <taxon>Anguilliformes</taxon>
        <taxon>Anguillidae</taxon>
        <taxon>Anguilla</taxon>
    </lineage>
</organism>
<reference evidence="1" key="1">
    <citation type="submission" date="2014-11" db="EMBL/GenBank/DDBJ databases">
        <authorList>
            <person name="Amaro Gonzalez C."/>
        </authorList>
    </citation>
    <scope>NUCLEOTIDE SEQUENCE</scope>
</reference>
<dbReference type="AlphaFoldDB" id="A0A0E9XA17"/>
<sequence>MAPQAITMEIGIVIGLCTDKRVEMGVTWLWALVGLNGVGLWMDSIQK</sequence>
<evidence type="ECO:0000313" key="1">
    <source>
        <dbReference type="EMBL" id="JAH99449.1"/>
    </source>
</evidence>
<dbReference type="EMBL" id="GBXM01009128">
    <property type="protein sequence ID" value="JAH99449.1"/>
    <property type="molecule type" value="Transcribed_RNA"/>
</dbReference>
<proteinExistence type="predicted"/>